<dbReference type="EMBL" id="JAEMWV010000008">
    <property type="protein sequence ID" value="MBN8252956.1"/>
    <property type="molecule type" value="Genomic_DNA"/>
</dbReference>
<keyword evidence="3 8" id="KW-0732">Signal</keyword>
<evidence type="ECO:0000256" key="2">
    <source>
        <dbReference type="ARBA" id="ARBA00022670"/>
    </source>
</evidence>
<dbReference type="Gene3D" id="3.90.1720.10">
    <property type="entry name" value="endopeptidase domain like (from Nostoc punctiforme)"/>
    <property type="match status" value="1"/>
</dbReference>
<evidence type="ECO:0000256" key="4">
    <source>
        <dbReference type="ARBA" id="ARBA00022737"/>
    </source>
</evidence>
<feature type="domain" description="LysM" evidence="9">
    <location>
        <begin position="168"/>
        <end position="211"/>
    </location>
</feature>
<dbReference type="Proteomes" id="UP000664578">
    <property type="component" value="Unassembled WGS sequence"/>
</dbReference>
<gene>
    <name evidence="11" type="ORF">JF537_15380</name>
</gene>
<evidence type="ECO:0000256" key="1">
    <source>
        <dbReference type="ARBA" id="ARBA00007074"/>
    </source>
</evidence>
<dbReference type="CDD" id="cd00118">
    <property type="entry name" value="LysM"/>
    <property type="match status" value="3"/>
</dbReference>
<dbReference type="Pfam" id="PF01476">
    <property type="entry name" value="LysM"/>
    <property type="match status" value="3"/>
</dbReference>
<feature type="region of interest" description="Disordered" evidence="7">
    <location>
        <begin position="215"/>
        <end position="234"/>
    </location>
</feature>
<dbReference type="Gene3D" id="3.10.350.10">
    <property type="entry name" value="LysM domain"/>
    <property type="match status" value="3"/>
</dbReference>
<comment type="caution">
    <text evidence="11">The sequence shown here is derived from an EMBL/GenBank/DDBJ whole genome shotgun (WGS) entry which is preliminary data.</text>
</comment>
<evidence type="ECO:0000259" key="9">
    <source>
        <dbReference type="PROSITE" id="PS51782"/>
    </source>
</evidence>
<feature type="region of interest" description="Disordered" evidence="7">
    <location>
        <begin position="145"/>
        <end position="168"/>
    </location>
</feature>
<dbReference type="InterPro" id="IPR052062">
    <property type="entry name" value="Murein_DD/LD_carboxypeptidase"/>
</dbReference>
<evidence type="ECO:0000256" key="5">
    <source>
        <dbReference type="ARBA" id="ARBA00022801"/>
    </source>
</evidence>
<dbReference type="GO" id="GO:0006508">
    <property type="term" value="P:proteolysis"/>
    <property type="evidence" value="ECO:0007669"/>
    <property type="project" value="UniProtKB-KW"/>
</dbReference>
<dbReference type="SUPFAM" id="SSF54001">
    <property type="entry name" value="Cysteine proteinases"/>
    <property type="match status" value="1"/>
</dbReference>
<dbReference type="PANTHER" id="PTHR47360:SF1">
    <property type="entry name" value="ENDOPEPTIDASE NLPC-RELATED"/>
    <property type="match status" value="1"/>
</dbReference>
<dbReference type="InterPro" id="IPR000064">
    <property type="entry name" value="NLP_P60_dom"/>
</dbReference>
<evidence type="ECO:0000259" key="10">
    <source>
        <dbReference type="PROSITE" id="PS51935"/>
    </source>
</evidence>
<evidence type="ECO:0000313" key="11">
    <source>
        <dbReference type="EMBL" id="MBN8252956.1"/>
    </source>
</evidence>
<feature type="chain" id="PRO_5034218635" evidence="8">
    <location>
        <begin position="27"/>
        <end position="355"/>
    </location>
</feature>
<evidence type="ECO:0000256" key="8">
    <source>
        <dbReference type="SAM" id="SignalP"/>
    </source>
</evidence>
<dbReference type="SUPFAM" id="SSF54106">
    <property type="entry name" value="LysM domain"/>
    <property type="match status" value="3"/>
</dbReference>
<dbReference type="Pfam" id="PF00877">
    <property type="entry name" value="NLPC_P60"/>
    <property type="match status" value="1"/>
</dbReference>
<reference evidence="11" key="1">
    <citation type="submission" date="2020-12" db="EMBL/GenBank/DDBJ databases">
        <title>PHA producing bacteria isolated from mangrove.</title>
        <authorList>
            <person name="Zheng W."/>
            <person name="Yu S."/>
            <person name="Huang Y."/>
        </authorList>
    </citation>
    <scope>NUCLEOTIDE SEQUENCE</scope>
    <source>
        <strain evidence="11">GN22-4</strain>
    </source>
</reference>
<dbReference type="InterPro" id="IPR036779">
    <property type="entry name" value="LysM_dom_sf"/>
</dbReference>
<accession>A0A8I1MHH4</accession>
<keyword evidence="2" id="KW-0645">Protease</keyword>
<feature type="domain" description="LysM" evidence="9">
    <location>
        <begin position="29"/>
        <end position="72"/>
    </location>
</feature>
<evidence type="ECO:0000256" key="3">
    <source>
        <dbReference type="ARBA" id="ARBA00022729"/>
    </source>
</evidence>
<evidence type="ECO:0000256" key="7">
    <source>
        <dbReference type="SAM" id="MobiDB-lite"/>
    </source>
</evidence>
<protein>
    <submittedName>
        <fullName evidence="11">LysM peptidoglycan-binding domain-containing protein</fullName>
    </submittedName>
</protein>
<dbReference type="RefSeq" id="WP_206782897.1">
    <property type="nucleotide sequence ID" value="NZ_CP060274.1"/>
</dbReference>
<feature type="domain" description="NlpC/P60" evidence="10">
    <location>
        <begin position="235"/>
        <end position="354"/>
    </location>
</feature>
<feature type="domain" description="LysM" evidence="9">
    <location>
        <begin position="100"/>
        <end position="143"/>
    </location>
</feature>
<keyword evidence="5" id="KW-0378">Hydrolase</keyword>
<feature type="signal peptide" evidence="8">
    <location>
        <begin position="1"/>
        <end position="26"/>
    </location>
</feature>
<dbReference type="PROSITE" id="PS51782">
    <property type="entry name" value="LYSM"/>
    <property type="match status" value="3"/>
</dbReference>
<dbReference type="SMART" id="SM00257">
    <property type="entry name" value="LysM"/>
    <property type="match status" value="3"/>
</dbReference>
<evidence type="ECO:0000313" key="12">
    <source>
        <dbReference type="Proteomes" id="UP000664578"/>
    </source>
</evidence>
<dbReference type="PROSITE" id="PS51935">
    <property type="entry name" value="NLPC_P60"/>
    <property type="match status" value="1"/>
</dbReference>
<keyword evidence="6" id="KW-0788">Thiol protease</keyword>
<feature type="region of interest" description="Disordered" evidence="7">
    <location>
        <begin position="75"/>
        <end position="101"/>
    </location>
</feature>
<organism evidence="11 12">
    <name type="scientific">Priestia flexa</name>
    <dbReference type="NCBI Taxonomy" id="86664"/>
    <lineage>
        <taxon>Bacteria</taxon>
        <taxon>Bacillati</taxon>
        <taxon>Bacillota</taxon>
        <taxon>Bacilli</taxon>
        <taxon>Bacillales</taxon>
        <taxon>Bacillaceae</taxon>
        <taxon>Priestia</taxon>
    </lineage>
</organism>
<keyword evidence="4" id="KW-0677">Repeat</keyword>
<dbReference type="AlphaFoldDB" id="A0A8I1MHH4"/>
<dbReference type="GO" id="GO:0008234">
    <property type="term" value="F:cysteine-type peptidase activity"/>
    <property type="evidence" value="ECO:0007669"/>
    <property type="project" value="UniProtKB-KW"/>
</dbReference>
<sequence>MKKKQIVLSLGTILGGIALFHTSADAASTSVQVKTGDTLWSIATKYQTSVQNLKTQNNLKSDVIHVGQTLVISSSASKPAEPAKPVDTAKPTPATPNTASTYTVQSGDTLYKIAAKFKMSVSDLKRLNSLSSNVIYVNQKLKVSGQATPSNPKPEVTNPQTPTVSTNGTYKVQQGDTLSKIAAQFKMSVSALKTANNLKSDIIYVNQVLKVTTSGAAPSTPNAGTPPTTTPTNGQLNISKMITDAKKYMGVPYKWGGTTPSGFDCSGFIYYVMKQQVSMPRYTTMGFWNASKSVSQPQPGDLVFFTTYAPGPSHLGIYLGNRQFIHAGSSTGVTISSLDNSYWSKRYLGAKRFSK</sequence>
<dbReference type="InterPro" id="IPR018392">
    <property type="entry name" value="LysM"/>
</dbReference>
<comment type="similarity">
    <text evidence="1">Belongs to the peptidase C40 family.</text>
</comment>
<dbReference type="PANTHER" id="PTHR47360">
    <property type="entry name" value="MUREIN DD-ENDOPEPTIDASE MEPS/MUREIN LD-CARBOXYPEPTIDASE"/>
    <property type="match status" value="1"/>
</dbReference>
<name>A0A8I1MHH4_9BACI</name>
<evidence type="ECO:0000256" key="6">
    <source>
        <dbReference type="ARBA" id="ARBA00022807"/>
    </source>
</evidence>
<dbReference type="InterPro" id="IPR038765">
    <property type="entry name" value="Papain-like_cys_pep_sf"/>
</dbReference>
<proteinExistence type="inferred from homology"/>
<feature type="compositionally biased region" description="Polar residues" evidence="7">
    <location>
        <begin position="157"/>
        <end position="168"/>
    </location>
</feature>